<evidence type="ECO:0000313" key="2">
    <source>
        <dbReference type="Proteomes" id="UP001057279"/>
    </source>
</evidence>
<reference evidence="1" key="1">
    <citation type="submission" date="2022-03" db="EMBL/GenBank/DDBJ databases">
        <title>Genomic analyses of argali, domestic sheep and their hybrids provide insights into chromosomal evolution, heterosis and genetic basis of agronomic traits.</title>
        <authorList>
            <person name="Li M."/>
        </authorList>
    </citation>
    <scope>NUCLEOTIDE SEQUENCE</scope>
    <source>
        <strain evidence="1">F1 hybrid</strain>
    </source>
</reference>
<name>A0ACB9UBD7_9CETA</name>
<organism evidence="1 2">
    <name type="scientific">Ovis ammon polii x Ovis aries</name>
    <dbReference type="NCBI Taxonomy" id="2918886"/>
    <lineage>
        <taxon>Eukaryota</taxon>
        <taxon>Metazoa</taxon>
        <taxon>Chordata</taxon>
        <taxon>Craniata</taxon>
        <taxon>Vertebrata</taxon>
        <taxon>Euteleostomi</taxon>
        <taxon>Mammalia</taxon>
        <taxon>Eutheria</taxon>
        <taxon>Laurasiatheria</taxon>
        <taxon>Artiodactyla</taxon>
        <taxon>Ruminantia</taxon>
        <taxon>Pecora</taxon>
        <taxon>Bovidae</taxon>
        <taxon>Caprinae</taxon>
        <taxon>Ovis</taxon>
    </lineage>
</organism>
<sequence>MLLGSRLEEPCCPPIVKGTGYVIKHIATYKVTYYFSPLIDNDPLKIIILNNNVVKYSYFNKTPVGVIVLLLPPVNFTIKAVNLAQVLLRWEPNPDQEQSNVQLGYHVKINAPQEEEYETRNTERSLVTILHKGFSASVQTVPWSDHSLQASSWVSAELKAPPGSPGTEIVNLTCTTNTKADNYTHFRPYQVSLHCTWLVGKDAPDDTQYFLYYRTFINSKGRDSLAVYVNGSSKEAAIKPFDQLFALHAIDRVNPPANVTAELKGTCLSIHWEKPVSAFPSHCFDYEVKIYNAKKGYFQTEKMTTNTLITIIDDVSKYYIQVRAAVSSVCRATGLWSEWSQPIYVGKDDQKPWTEWFLIAVMMTICFILLIFSLICRICHLWTKLFPPVPVPKSNINDFFVIINNEVLEPLIEKSQTRGYRGLAVSNLKYEMMLHKKQSTYKALQVTVTITQQLEKRAEETVDCAWEKTGSSETEVISYVEEAGFETLEDSVF</sequence>
<keyword evidence="2" id="KW-1185">Reference proteome</keyword>
<gene>
    <name evidence="1" type="ORF">MJG53_016388</name>
</gene>
<protein>
    <submittedName>
        <fullName evidence="1">Uncharacterized protein</fullName>
    </submittedName>
</protein>
<comment type="caution">
    <text evidence="1">The sequence shown here is derived from an EMBL/GenBank/DDBJ whole genome shotgun (WGS) entry which is preliminary data.</text>
</comment>
<dbReference type="Proteomes" id="UP001057279">
    <property type="component" value="Linkage Group LG20"/>
</dbReference>
<dbReference type="EMBL" id="CM043045">
    <property type="protein sequence ID" value="KAI4563814.1"/>
    <property type="molecule type" value="Genomic_DNA"/>
</dbReference>
<accession>A0ACB9UBD7</accession>
<proteinExistence type="predicted"/>
<evidence type="ECO:0000313" key="1">
    <source>
        <dbReference type="EMBL" id="KAI4563814.1"/>
    </source>
</evidence>